<evidence type="ECO:0000313" key="18">
    <source>
        <dbReference type="EMBL" id="KAF0719470.1"/>
    </source>
</evidence>
<evidence type="ECO:0000256" key="8">
    <source>
        <dbReference type="ARBA" id="ARBA00038543"/>
    </source>
</evidence>
<comment type="catalytic activity">
    <reaction evidence="13">
        <text>L-seryl-[protein] + ATP = O-phospho-L-seryl-[protein] + ADP + H(+)</text>
        <dbReference type="Rhea" id="RHEA:17989"/>
        <dbReference type="Rhea" id="RHEA-COMP:9863"/>
        <dbReference type="Rhea" id="RHEA-COMP:11604"/>
        <dbReference type="ChEBI" id="CHEBI:15378"/>
        <dbReference type="ChEBI" id="CHEBI:29999"/>
        <dbReference type="ChEBI" id="CHEBI:30616"/>
        <dbReference type="ChEBI" id="CHEBI:83421"/>
        <dbReference type="ChEBI" id="CHEBI:456216"/>
        <dbReference type="EC" id="2.7.11.22"/>
    </reaction>
</comment>
<dbReference type="GO" id="GO:0005634">
    <property type="term" value="C:nucleus"/>
    <property type="evidence" value="ECO:0007669"/>
    <property type="project" value="TreeGrafter"/>
</dbReference>
<dbReference type="SUPFAM" id="SSF56112">
    <property type="entry name" value="Protein kinase-like (PK-like)"/>
    <property type="match status" value="1"/>
</dbReference>
<dbReference type="InterPro" id="IPR017441">
    <property type="entry name" value="Protein_kinase_ATP_BS"/>
</dbReference>
<evidence type="ECO:0000256" key="9">
    <source>
        <dbReference type="ARBA" id="ARBA00039612"/>
    </source>
</evidence>
<keyword evidence="6" id="KW-0418">Kinase</keyword>
<dbReference type="GO" id="GO:0008353">
    <property type="term" value="F:RNA polymerase II CTD heptapeptide repeat kinase activity"/>
    <property type="evidence" value="ECO:0007669"/>
    <property type="project" value="TreeGrafter"/>
</dbReference>
<feature type="domain" description="Protein kinase" evidence="17">
    <location>
        <begin position="11"/>
        <end position="329"/>
    </location>
</feature>
<dbReference type="InterPro" id="IPR000719">
    <property type="entry name" value="Prot_kinase_dom"/>
</dbReference>
<evidence type="ECO:0000313" key="20">
    <source>
        <dbReference type="Proteomes" id="UP000332933"/>
    </source>
</evidence>
<evidence type="ECO:0000256" key="11">
    <source>
        <dbReference type="ARBA" id="ARBA00042858"/>
    </source>
</evidence>
<dbReference type="GO" id="GO:0000307">
    <property type="term" value="C:cyclin-dependent protein kinase holoenzyme complex"/>
    <property type="evidence" value="ECO:0007669"/>
    <property type="project" value="TreeGrafter"/>
</dbReference>
<dbReference type="AlphaFoldDB" id="A0A485K5B9"/>
<dbReference type="InterPro" id="IPR008271">
    <property type="entry name" value="Ser/Thr_kinase_AS"/>
</dbReference>
<evidence type="ECO:0000256" key="10">
    <source>
        <dbReference type="ARBA" id="ARBA00041902"/>
    </source>
</evidence>
<comment type="similarity">
    <text evidence="1">Belongs to the protein kinase superfamily. CMGC Ser/Thr protein kinase family. CDC2/CDKX subfamily.</text>
</comment>
<dbReference type="PROSITE" id="PS00107">
    <property type="entry name" value="PROTEIN_KINASE_ATP"/>
    <property type="match status" value="1"/>
</dbReference>
<dbReference type="FunFam" id="3.30.200.20:FF:000124">
    <property type="entry name" value="Cyclin-dependent kinase 4"/>
    <property type="match status" value="1"/>
</dbReference>
<accession>A0A485K5B9</accession>
<dbReference type="Gene3D" id="3.30.200.20">
    <property type="entry name" value="Phosphorylase Kinase, domain 1"/>
    <property type="match status" value="1"/>
</dbReference>
<dbReference type="InterPro" id="IPR050108">
    <property type="entry name" value="CDK"/>
</dbReference>
<dbReference type="OrthoDB" id="62468at2759"/>
<evidence type="ECO:0000256" key="5">
    <source>
        <dbReference type="ARBA" id="ARBA00022741"/>
    </source>
</evidence>
<dbReference type="PANTHER" id="PTHR24056:SF546">
    <property type="entry name" value="CYCLIN-DEPENDENT KINASE 12"/>
    <property type="match status" value="1"/>
</dbReference>
<sequence length="426" mass="48161">MEYGTPCSEKYTKVKCIGAGTYGRVYEARNRVTGEIVALKKIKTLNESEGVPVTTLREIIALKSLQHPNLVEMKEIVVSKQKDEDDEDEDESKAPSKETTSDYSNGSIYLVLEFVSHDLTGLLQSKHSFSDLAIKYVMKQLLEALQYMHDRDFVHRDIKTSNILLTPDYSVKLADYGLARTLRVITKLTNKVVTLWYRAPELLLGSTDYDASVDMWSIGCVFAELFLGRPLFQAKTDTDQMAKIVEMCGTHLDEVNGISHLPHFEKFIQNKKSTNVLKGTMIRKATDRNVTLPKGFVDLLDKLLQIDPRRRFSAAQALNSDYFKAHPQLNYTAKYPHGISLSGRIDKWDCRSTSWLPTITDTHCHEMSARKMKKEGAQAVLNGAEMSKKKALNDKANAVLSFVDSTKRPPSKIRFDCPLCVPQHCE</sequence>
<proteinExistence type="inferred from homology"/>
<evidence type="ECO:0000256" key="4">
    <source>
        <dbReference type="ARBA" id="ARBA00022679"/>
    </source>
</evidence>
<dbReference type="Pfam" id="PF00069">
    <property type="entry name" value="Pkinase"/>
    <property type="match status" value="1"/>
</dbReference>
<keyword evidence="4" id="KW-0808">Transferase</keyword>
<dbReference type="GO" id="GO:0032968">
    <property type="term" value="P:positive regulation of transcription elongation by RNA polymerase II"/>
    <property type="evidence" value="ECO:0007669"/>
    <property type="project" value="TreeGrafter"/>
</dbReference>
<evidence type="ECO:0000256" key="1">
    <source>
        <dbReference type="ARBA" id="ARBA00006485"/>
    </source>
</evidence>
<comment type="catalytic activity">
    <reaction evidence="12">
        <text>L-threonyl-[protein] + ATP = O-phospho-L-threonyl-[protein] + ADP + H(+)</text>
        <dbReference type="Rhea" id="RHEA:46608"/>
        <dbReference type="Rhea" id="RHEA-COMP:11060"/>
        <dbReference type="Rhea" id="RHEA-COMP:11605"/>
        <dbReference type="ChEBI" id="CHEBI:15378"/>
        <dbReference type="ChEBI" id="CHEBI:30013"/>
        <dbReference type="ChEBI" id="CHEBI:30616"/>
        <dbReference type="ChEBI" id="CHEBI:61977"/>
        <dbReference type="ChEBI" id="CHEBI:456216"/>
        <dbReference type="EC" id="2.7.11.22"/>
    </reaction>
</comment>
<name>A0A485K5B9_9STRA</name>
<keyword evidence="3 15" id="KW-0723">Serine/threonine-protein kinase</keyword>
<dbReference type="EMBL" id="VJMH01000068">
    <property type="protein sequence ID" value="KAF0719470.1"/>
    <property type="molecule type" value="Genomic_DNA"/>
</dbReference>
<dbReference type="EC" id="2.7.11.22" evidence="2"/>
<evidence type="ECO:0000256" key="14">
    <source>
        <dbReference type="PROSITE-ProRule" id="PRU10141"/>
    </source>
</evidence>
<dbReference type="GO" id="GO:0004693">
    <property type="term" value="F:cyclin-dependent protein serine/threonine kinase activity"/>
    <property type="evidence" value="ECO:0007669"/>
    <property type="project" value="UniProtKB-EC"/>
</dbReference>
<evidence type="ECO:0000256" key="7">
    <source>
        <dbReference type="ARBA" id="ARBA00022840"/>
    </source>
</evidence>
<feature type="binding site" evidence="14">
    <location>
        <position position="40"/>
    </location>
    <ligand>
        <name>ATP</name>
        <dbReference type="ChEBI" id="CHEBI:30616"/>
    </ligand>
</feature>
<evidence type="ECO:0000313" key="19">
    <source>
        <dbReference type="EMBL" id="VFT78228.1"/>
    </source>
</evidence>
<keyword evidence="7 14" id="KW-0067">ATP-binding</keyword>
<dbReference type="InterPro" id="IPR011009">
    <property type="entry name" value="Kinase-like_dom_sf"/>
</dbReference>
<dbReference type="EMBL" id="CAADRA010000068">
    <property type="protein sequence ID" value="VFT78228.1"/>
    <property type="molecule type" value="Genomic_DNA"/>
</dbReference>
<evidence type="ECO:0000256" key="16">
    <source>
        <dbReference type="SAM" id="MobiDB-lite"/>
    </source>
</evidence>
<dbReference type="SMART" id="SM00220">
    <property type="entry name" value="S_TKc"/>
    <property type="match status" value="1"/>
</dbReference>
<protein>
    <recommendedName>
        <fullName evidence="9">Cyclin-dependent kinase 2 homolog</fullName>
        <ecNumber evidence="2">2.7.11.22</ecNumber>
    </recommendedName>
    <alternativeName>
        <fullName evidence="10">Cell division control protein 2 homolog</fullName>
    </alternativeName>
    <alternativeName>
        <fullName evidence="11">cdc2-related kinase 2</fullName>
    </alternativeName>
</protein>
<dbReference type="FunFam" id="1.10.510.10:FF:000624">
    <property type="entry name" value="Mitogen-activated protein kinase"/>
    <property type="match status" value="1"/>
</dbReference>
<evidence type="ECO:0000256" key="6">
    <source>
        <dbReference type="ARBA" id="ARBA00022777"/>
    </source>
</evidence>
<dbReference type="GO" id="GO:0005524">
    <property type="term" value="F:ATP binding"/>
    <property type="evidence" value="ECO:0007669"/>
    <property type="project" value="UniProtKB-UniRule"/>
</dbReference>
<evidence type="ECO:0000256" key="12">
    <source>
        <dbReference type="ARBA" id="ARBA00047811"/>
    </source>
</evidence>
<keyword evidence="5 14" id="KW-0547">Nucleotide-binding</keyword>
<evidence type="ECO:0000256" key="13">
    <source>
        <dbReference type="ARBA" id="ARBA00048367"/>
    </source>
</evidence>
<evidence type="ECO:0000256" key="3">
    <source>
        <dbReference type="ARBA" id="ARBA00022527"/>
    </source>
</evidence>
<evidence type="ECO:0000256" key="2">
    <source>
        <dbReference type="ARBA" id="ARBA00012425"/>
    </source>
</evidence>
<evidence type="ECO:0000256" key="15">
    <source>
        <dbReference type="RuleBase" id="RU000304"/>
    </source>
</evidence>
<dbReference type="PANTHER" id="PTHR24056">
    <property type="entry name" value="CELL DIVISION PROTEIN KINASE"/>
    <property type="match status" value="1"/>
</dbReference>
<gene>
    <name evidence="19" type="primary">Aste57867_1006</name>
    <name evidence="18" type="ORF">As57867_001005</name>
    <name evidence="19" type="ORF">ASTE57867_1006</name>
</gene>
<comment type="subunit">
    <text evidence="8">May form a complex composed of at least the catalytic subunit CRK2 and a cyclin.</text>
</comment>
<evidence type="ECO:0000259" key="17">
    <source>
        <dbReference type="PROSITE" id="PS50011"/>
    </source>
</evidence>
<dbReference type="PROSITE" id="PS00108">
    <property type="entry name" value="PROTEIN_KINASE_ST"/>
    <property type="match status" value="1"/>
</dbReference>
<feature type="region of interest" description="Disordered" evidence="16">
    <location>
        <begin position="78"/>
        <end position="102"/>
    </location>
</feature>
<dbReference type="Gene3D" id="1.10.510.10">
    <property type="entry name" value="Transferase(Phosphotransferase) domain 1"/>
    <property type="match status" value="1"/>
</dbReference>
<reference evidence="19 20" key="1">
    <citation type="submission" date="2019-03" db="EMBL/GenBank/DDBJ databases">
        <authorList>
            <person name="Gaulin E."/>
            <person name="Dumas B."/>
        </authorList>
    </citation>
    <scope>NUCLEOTIDE SEQUENCE [LARGE SCALE GENOMIC DNA]</scope>
    <source>
        <strain evidence="19">CBS 568.67</strain>
    </source>
</reference>
<reference evidence="18" key="2">
    <citation type="submission" date="2019-06" db="EMBL/GenBank/DDBJ databases">
        <title>Genomics analysis of Aphanomyces spp. identifies a new class of oomycete effector associated with host adaptation.</title>
        <authorList>
            <person name="Gaulin E."/>
        </authorList>
    </citation>
    <scope>NUCLEOTIDE SEQUENCE</scope>
    <source>
        <strain evidence="18">CBS 578.67</strain>
    </source>
</reference>
<dbReference type="Proteomes" id="UP000332933">
    <property type="component" value="Unassembled WGS sequence"/>
</dbReference>
<organism evidence="19 20">
    <name type="scientific">Aphanomyces stellatus</name>
    <dbReference type="NCBI Taxonomy" id="120398"/>
    <lineage>
        <taxon>Eukaryota</taxon>
        <taxon>Sar</taxon>
        <taxon>Stramenopiles</taxon>
        <taxon>Oomycota</taxon>
        <taxon>Saprolegniomycetes</taxon>
        <taxon>Saprolegniales</taxon>
        <taxon>Verrucalvaceae</taxon>
        <taxon>Aphanomyces</taxon>
    </lineage>
</organism>
<dbReference type="PROSITE" id="PS50011">
    <property type="entry name" value="PROTEIN_KINASE_DOM"/>
    <property type="match status" value="1"/>
</dbReference>
<keyword evidence="20" id="KW-1185">Reference proteome</keyword>